<dbReference type="PROSITE" id="PS51915">
    <property type="entry name" value="ZAD"/>
    <property type="match status" value="1"/>
</dbReference>
<dbReference type="FunFam" id="3.30.160.60:FF:000264">
    <property type="entry name" value="Zinc finger protein 236"/>
    <property type="match status" value="1"/>
</dbReference>
<sequence>MLELPLAFLNLQFEVTGIPKPCDANLTNATVIILWTEGYLKILNNGHNNMCRCCASEGAFKDIKSTYHWMGEEEIYADMLKECFDISLNVSEHGEDGGICEVCITQLRNAINFKKQVQHTEEQFKKHLQNKAMFRPHIVKVEVVAGDEDSDGDNIGSGDDTFSGAEFEVPIKTENDDPKPKKRSKGMAASTRSKQSKTTTDDGETSTKRMDEDGPKRRKRKKNSEESATPERVEHRVNLTAILQYSNASPFRDKTIRGFSCLYCSKPFPDIQKLREHTAQQSEKDKINTIIDYKLSYNPIKVDITNLHCTVCNLEMKDLNDLKDHLVVVHNKTIYKNIKDIILPFRLEDGHNFTCVICSLVHISFKNLYHHMSSHYRNYCCKKCGEGYITIAALRKHGKTHAQGIFPCDFCDKSYTSMTKKRNHEKGVHTGGWLRNKCPHCPEVFVSYYDRSEHLVKAHNQTPIIYPCNACNKIYKKKFELNRHIKHHHLQQRSYLCDKCNAKFFSKRGLSDHLSRHVGGVVFSCDVCGKSFSRARTLKEHIKIHEDDKRFQCEICHKTFMQKCSLKSHVRLHQDDLDIFKEFDDVKHLIDNRELTLKQIAAESVTGATKNLRKRAVKEEADDEALSQLVYREKHVPEMKKQWHNLTTLLMCSNATPFKDRNDAGFICAYCFKTYPTPEILRAHTHADHDKEKSSYKAGSCKASFVAFLDIVDLKCTLCDQPMDSLQTLTEHLVSIHEKKYYLGITDYFQPFKLTNEQQINCCLCDEVFHNMKLLMQHMNVHYRNFICTTCGAGFVNSFRLNRHETTHLKKKASFPCRHCDQVFAAESKKKAHVNTEHKGIAGDSVCQICKARFKNYYQKTRHMMQVHNVEGIKCDQCEKKFNLKSNLMLHMRSVHLKERPYECSVCSMGFFIKRHMLGHYMATHTNERKFKCEVCGKAYATQNSKRKHMKKNHGISKNMVVANIEKRSNATELATLILIRTMEQQVNTDTETKRNKTPISLRKNQKRCQVELFKQRYNVQEILLSSNATPIRKYNVGFVCCFCDKKFLEANDLKIHIITNHDESEKIDFMKGHGLQAFLVKLDVTDLQCNLCDTEMNTLEDLIYHLIDEHNTPMFTDIKSYILPFKFEDSTFKCTLCELIFEKFKVLQEHMYTHYDNFVCDTCGSGFVNEKMLIIHSDSHKVGVFSCGHCSEEFETPVKKKYHEKTVHLTSLNKCGYCNEKFMWYNQKCAHIEEVHGIKINKPKECNACDKVFSSDWRLQVHIRRDHLHERRFKCTECEMEFFAKESLNQHMVQHSDVKSVPCRVCFKTFKLKKVLREHMRIHNNDRRFKCDICDQAFIQKVSWKGHMRSKHGISETLNNSFLFFVGVQRNVNAKIEKDCDKKLKRSKSEQLEDTKLNELVKQRSNIRLILQCSNATPIRCRGGIGYACCFCGDQFPDPAELKKHTLQGHDDKTKLQFMEGKMMFSFLVKLDITNLKCNICEAKFDKLEQFVDHLIKEHDKKIFTDIKSHVLPFKFDDDVLRCLYCQNVFNKFKNLQQHMNVHCRNYICKYCDAGFVNKHILACHTEGHKIGTFQCDLCSKVFDTLRKKKSHEKSVHIHANLLCKCGYCYQKFTNYRKRDIHLVKVHGVQLKAVKCHACDKTFDSKSALTVHTKRDHLMERPYNCTQCDMKFFGSNELKLHMVKHTGVREFKCTVCFKSYGRKKTLTEHMRIHNDDRRFKCEHCGQAFVQKCSWKGHMKNRHDTINKEQESRETTTNYEQQIKIEDVRSKAEITDVNTKKTRKQRTKRCLQKYLDNLKIILECSNATMILRHGDKGYLCCYCSEAFEKPKDLKEHTLSQHKNEDTFYGNVVANGPSTFLVKLDITNLICLLCNESIDSLENLFSHLKDIHQKIFHADIKDQIFPFKFNSDQLSCCICKNNVVFVTVRALHEHMHKHYRYFICDVCDAGFINNITLSRHRVTHTKGSYKCRHCPSVFNNILKRRNHEMRTHTNSGKPYVCHFCNQSFKEYIAKEMHLSKAHDVAPKKYDCTACDRTFPTHGHLKVHIRRFHLMEKSCKCTECDQAFFRDGDLKAHILTHTGAKDFKCEICSKFFARKSSLNEHMRIHNNDKRFKCNLCGQAFVQKSGAQQKTHVEMEFNKNNERNETEAKAKRRQLLKHKKTIKDILLYSNATPIKKFEGNRYACCYCKYQFVNPADLKTHTLNSHNDVAEANFIKNMSMSIYVVKLDITGLKCNICYEKLNTLEEFADHQKLHQKIISKEHLSHILPFKFDSETLKCIICSSSFDNFRNLIKHMHVHYRNYICPICDAGFVNRNALLFHTVTHEAGTFICDYCPKIYTTHVKKRMHEKAAHSNVDKINKCAFCEETFKDYAKKRVHLASVHGIVASATACQACDKVLTSRRSLSIHMRRVHLLEKPHRCEICDKTFYSTSCLKNHMVRHTGSKEFQCNICQKTFGRKKTLNAHLKIHDEDNRVTCEHCGQKFAQKYTLKCHIKSKHANAQPATIKIINIKTEKYEDDPNTKKDIKSPKKVNKTLFQTTEIGKHKMNAIELMRWSNATPIRNHGDMGYSCAYCSNQYQDPAELKTHTLETHKDVTAAYFIQNLSLYQYIVKMDITDLKCTICQIEIDTTEDLLQHLKDKHDKNVFLDIKNHIVPFKFNSKTLNCFICKNIFYKFKRLLVHMNIHYRNYICQVCDVGFVNHISLKYHAATHKKGVFQCEQCPTEFETLIKLRLHEKKTHGNKKRIDKCGYCSKTFDDYRKKETHLRLAHGKEQNLKCTACEKVFKATKHLNVHVKRDHLLERHNPCKMCDMKFFSKSELKDHMAKHSNVKAHKCEVCSKSFTRAKCLKEHLRIHNNDRRFKCEICSEAFVQKCSWRGQRRRTRIIKIEKATKPTVELKFVSKLRINPDSMLVKGADTEILKNKVNLENILLNSNANPIRCKDSLGYGCSFCPKQFQDTTALKKHFLQEHNNDKLIKYMSAKLFQQVIKLDITYLNCALCDKDITHLDDLITHLKKDHNKPMCLDVKSQILPFRFDSPQLKCAICSTEFVAFKLLQEHMNMHFGNYICEICGAGFVTDRLRMSHVRRHDSGEYKCKQCDKTFTNETRRREHEKRTHLGISKRNKCNYCSERFVDYWKKVNHMVKEHGMPPVILKCSACDRTFSNQRALSTHTRKDHLLERRHKCTECDMRFFYKSSLQKHMAKHTGLRQFKCDVCLKAYGRKNTLREHMRIHANDRRFACTHCGQATIHETSPIIFEEEEKNISLDRKLNFASFVSIRPVGKKAIPWVREQQKKIAEERRLTELDWQFDNIKTILRCSNATPVRCRVGTRFACSYCLDQFQNPTELRNHSIQDHINDKPEFFNARSLSRHIVYLDITGLQCKICDQSIESLEQLMDHLKGVHDELVYKQIKNQIVPFKYDGRKVLCGVCAIDIGEYNDFQDHMSEHYRNYVCGFCDSGFVIRSTDPESVLIEIEVDTSVFITEDEEQNVSPLTEVDKHRENIRTILLATNATPIGRYGSLGYTCCYCPEVFSAPQELKKHTIEEHGQENISSYMNNYTMLNYIVKLDITNLRCEMCMTPFEELHKIVDHLASVHEKFFHKDISNHIVPFRFDSDMLRCVECSFAYNNFKILLEHMNSHYSNHICDFCKAGFVNRRMLQAHMYRHKTGVFTCGVCAKVFDTRIKMKVHERMVHMYLKKRPKCTICEQKFNDFESMIQHETESHGFQREFHCETCKKVKKKRIIEIKSDDSKIPIHLKKKTEVDKHIHNIRTILCHSNATPIGKYAGIGYVCSFCTQEYETPAELKTHTINNHKDARSSFMEDRPLYNFIVKLDITNLKCDICQADVDTLEHIVDHLQTVHNKFFHLGLKSYVLPFRFDNNTSVSSSSCVICNNNYNNFKVLLEHMNSHYRNYICEICDSGFVNRKTLLTHTYRHRTGVFNCSYCQKVFDTRVKLKQHEKAVHICMNKRNKCGYCGEKFTDYLKKNFHEVLVHGAKPRVLKCQACDKTFDNQRSLTFHTKTYHLLEKSTK</sequence>
<dbReference type="PROSITE" id="PS50157">
    <property type="entry name" value="ZINC_FINGER_C2H2_2"/>
    <property type="match status" value="57"/>
</dbReference>
<feature type="domain" description="C2H2-type" evidence="8">
    <location>
        <begin position="902"/>
        <end position="930"/>
    </location>
</feature>
<protein>
    <submittedName>
        <fullName evidence="10">Uncharacterized protein</fullName>
    </submittedName>
</protein>
<name>A0A835GP89_SPOEX</name>
<dbReference type="SMART" id="SM00868">
    <property type="entry name" value="zf-AD"/>
    <property type="match status" value="5"/>
</dbReference>
<feature type="domain" description="C2H2-type" evidence="8">
    <location>
        <begin position="1664"/>
        <end position="1691"/>
    </location>
</feature>
<dbReference type="SUPFAM" id="SSF57716">
    <property type="entry name" value="Glucocorticoid receptor-like (DNA-binding domain)"/>
    <property type="match status" value="1"/>
</dbReference>
<evidence type="ECO:0000313" key="10">
    <source>
        <dbReference type="EMBL" id="KAF9419623.1"/>
    </source>
</evidence>
<feature type="domain" description="C2H2-type" evidence="8">
    <location>
        <begin position="379"/>
        <end position="402"/>
    </location>
</feature>
<feature type="domain" description="C2H2-type" evidence="8">
    <location>
        <begin position="1274"/>
        <end position="1301"/>
    </location>
</feature>
<dbReference type="InterPro" id="IPR013087">
    <property type="entry name" value="Znf_C2H2_type"/>
</dbReference>
<dbReference type="Proteomes" id="UP000648187">
    <property type="component" value="Unassembled WGS sequence"/>
</dbReference>
<dbReference type="EMBL" id="JACKWZ010000041">
    <property type="protein sequence ID" value="KAF9419623.1"/>
    <property type="molecule type" value="Genomic_DNA"/>
</dbReference>
<feature type="domain" description="C2H2-type" evidence="8">
    <location>
        <begin position="3520"/>
        <end position="3548"/>
    </location>
</feature>
<reference evidence="10" key="1">
    <citation type="submission" date="2020-08" db="EMBL/GenBank/DDBJ databases">
        <title>Spodoptera exigua strain:BAW_Kor-Di-RS1 Genome sequencing and assembly.</title>
        <authorList>
            <person name="Kim J."/>
            <person name="Nam H.Y."/>
            <person name="Kwon M."/>
            <person name="Choi J.H."/>
            <person name="Cho S.R."/>
            <person name="Kim G.-H."/>
        </authorList>
    </citation>
    <scope>NUCLEOTIDE SEQUENCE</scope>
    <source>
        <strain evidence="10">BAW_Kor-Di-RS1</strain>
        <tissue evidence="10">Whole-body</tissue>
    </source>
</reference>
<keyword evidence="4 6" id="KW-0862">Zinc</keyword>
<feature type="domain" description="C2H2-type" evidence="8">
    <location>
        <begin position="2945"/>
        <end position="2973"/>
    </location>
</feature>
<feature type="domain" description="C2H2-type" evidence="8">
    <location>
        <begin position="2688"/>
        <end position="2710"/>
    </location>
</feature>
<feature type="domain" description="C2H2-type" evidence="8">
    <location>
        <begin position="2302"/>
        <end position="2324"/>
    </location>
</feature>
<feature type="binding site" evidence="6">
    <location>
        <position position="51"/>
    </location>
    <ligand>
        <name>Zn(2+)</name>
        <dbReference type="ChEBI" id="CHEBI:29105"/>
    </ligand>
</feature>
<evidence type="ECO:0000256" key="5">
    <source>
        <dbReference type="PROSITE-ProRule" id="PRU00042"/>
    </source>
</evidence>
<feature type="domain" description="C2H2-type" evidence="8">
    <location>
        <begin position="1692"/>
        <end position="1719"/>
    </location>
</feature>
<feature type="compositionally biased region" description="Basic and acidic residues" evidence="7">
    <location>
        <begin position="205"/>
        <end position="215"/>
    </location>
</feature>
<dbReference type="InterPro" id="IPR036236">
    <property type="entry name" value="Znf_C2H2_sf"/>
</dbReference>
<evidence type="ECO:0000256" key="2">
    <source>
        <dbReference type="ARBA" id="ARBA00022737"/>
    </source>
</evidence>
<feature type="domain" description="C2H2-type" evidence="8">
    <location>
        <begin position="3667"/>
        <end position="3695"/>
    </location>
</feature>
<feature type="domain" description="C2H2-type" evidence="8">
    <location>
        <begin position="1245"/>
        <end position="1273"/>
    </location>
</feature>
<organism evidence="10 11">
    <name type="scientific">Spodoptera exigua</name>
    <name type="common">Beet armyworm</name>
    <name type="synonym">Noctua fulgens</name>
    <dbReference type="NCBI Taxonomy" id="7107"/>
    <lineage>
        <taxon>Eukaryota</taxon>
        <taxon>Metazoa</taxon>
        <taxon>Ecdysozoa</taxon>
        <taxon>Arthropoda</taxon>
        <taxon>Hexapoda</taxon>
        <taxon>Insecta</taxon>
        <taxon>Pterygota</taxon>
        <taxon>Neoptera</taxon>
        <taxon>Endopterygota</taxon>
        <taxon>Lepidoptera</taxon>
        <taxon>Glossata</taxon>
        <taxon>Ditrysia</taxon>
        <taxon>Noctuoidea</taxon>
        <taxon>Noctuidae</taxon>
        <taxon>Amphipyrinae</taxon>
        <taxon>Spodoptera</taxon>
    </lineage>
</organism>
<feature type="domain" description="C2H2-type" evidence="8">
    <location>
        <begin position="1635"/>
        <end position="1663"/>
    </location>
</feature>
<dbReference type="SMART" id="SM00355">
    <property type="entry name" value="ZnF_C2H2"/>
    <property type="match status" value="93"/>
</dbReference>
<evidence type="ECO:0000259" key="8">
    <source>
        <dbReference type="PROSITE" id="PS50157"/>
    </source>
</evidence>
<feature type="domain" description="C2H2-type" evidence="8">
    <location>
        <begin position="1522"/>
        <end position="1544"/>
    </location>
</feature>
<feature type="domain" description="C2H2-type" evidence="8">
    <location>
        <begin position="1039"/>
        <end position="1067"/>
    </location>
</feature>
<evidence type="ECO:0000256" key="1">
    <source>
        <dbReference type="ARBA" id="ARBA00022723"/>
    </source>
</evidence>
<feature type="binding site" evidence="6">
    <location>
        <position position="100"/>
    </location>
    <ligand>
        <name>Zn(2+)</name>
        <dbReference type="ChEBI" id="CHEBI:29105"/>
    </ligand>
</feature>
<feature type="domain" description="C2H2-type" evidence="8">
    <location>
        <begin position="2803"/>
        <end position="2830"/>
    </location>
</feature>
<feature type="domain" description="C2H2-type" evidence="8">
    <location>
        <begin position="551"/>
        <end position="578"/>
    </location>
</feature>
<dbReference type="GO" id="GO:0008270">
    <property type="term" value="F:zinc ion binding"/>
    <property type="evidence" value="ECO:0007669"/>
    <property type="project" value="UniProtKB-UniRule"/>
</dbReference>
<dbReference type="PANTHER" id="PTHR24379">
    <property type="entry name" value="KRAB AND ZINC FINGER DOMAIN-CONTAINING"/>
    <property type="match status" value="1"/>
</dbReference>
<feature type="domain" description="C2H2-type" evidence="8">
    <location>
        <begin position="406"/>
        <end position="431"/>
    </location>
</feature>
<dbReference type="Pfam" id="PF07776">
    <property type="entry name" value="zf-AD"/>
    <property type="match status" value="1"/>
</dbReference>
<dbReference type="InterPro" id="IPR012934">
    <property type="entry name" value="Znf_AD"/>
</dbReference>
<feature type="compositionally biased region" description="Basic and acidic residues" evidence="7">
    <location>
        <begin position="223"/>
        <end position="233"/>
    </location>
</feature>
<feature type="domain" description="C2H2-type" evidence="8">
    <location>
        <begin position="931"/>
        <end position="959"/>
    </location>
</feature>
<feature type="domain" description="C2H2-type" evidence="8">
    <location>
        <begin position="786"/>
        <end position="813"/>
    </location>
</feature>
<feature type="domain" description="C2H2-type" evidence="8">
    <location>
        <begin position="873"/>
        <end position="901"/>
    </location>
</feature>
<keyword evidence="11" id="KW-1185">Reference proteome</keyword>
<feature type="domain" description="C2H2-type" evidence="8">
    <location>
        <begin position="3936"/>
        <end position="3959"/>
    </location>
</feature>
<feature type="domain" description="ZAD" evidence="9">
    <location>
        <begin position="49"/>
        <end position="127"/>
    </location>
</feature>
<feature type="domain" description="C2H2-type" evidence="8">
    <location>
        <begin position="3208"/>
        <end position="3235"/>
    </location>
</feature>
<feature type="domain" description="C2H2-type" evidence="8">
    <location>
        <begin position="3329"/>
        <end position="3357"/>
    </location>
</feature>
<evidence type="ECO:0000256" key="7">
    <source>
        <dbReference type="SAM" id="MobiDB-lite"/>
    </source>
</evidence>
<feature type="domain" description="C2H2-type" evidence="8">
    <location>
        <begin position="666"/>
        <end position="694"/>
    </location>
</feature>
<feature type="domain" description="C2H2-type" evidence="8">
    <location>
        <begin position="523"/>
        <end position="550"/>
    </location>
</feature>
<dbReference type="Gene3D" id="3.30.160.60">
    <property type="entry name" value="Classic Zinc Finger"/>
    <property type="match status" value="39"/>
</dbReference>
<feature type="domain" description="C2H2-type" evidence="8">
    <location>
        <begin position="1941"/>
        <end position="1964"/>
    </location>
</feature>
<feature type="domain" description="C2H2-type" evidence="8">
    <location>
        <begin position="3091"/>
        <end position="3119"/>
    </location>
</feature>
<dbReference type="FunFam" id="3.30.160.60:FF:000446">
    <property type="entry name" value="Zinc finger protein"/>
    <property type="match status" value="2"/>
</dbReference>
<feature type="domain" description="C2H2-type" evidence="8">
    <location>
        <begin position="2774"/>
        <end position="2802"/>
    </location>
</feature>
<proteinExistence type="predicted"/>
<feature type="domain" description="C2H2-type" evidence="8">
    <location>
        <begin position="3038"/>
        <end position="3065"/>
    </location>
</feature>
<feature type="domain" description="C2H2-type" evidence="8">
    <location>
        <begin position="2057"/>
        <end position="2084"/>
    </location>
</feature>
<feature type="domain" description="C2H2-type" evidence="8">
    <location>
        <begin position="3909"/>
        <end position="3931"/>
    </location>
</feature>
<feature type="domain" description="C2H2-type" evidence="8">
    <location>
        <begin position="466"/>
        <end position="494"/>
    </location>
</feature>
<feature type="domain" description="C2H2-type" evidence="8">
    <location>
        <begin position="2085"/>
        <end position="2112"/>
    </location>
</feature>
<feature type="binding site" evidence="6">
    <location>
        <position position="103"/>
    </location>
    <ligand>
        <name>Zn(2+)</name>
        <dbReference type="ChEBI" id="CHEBI:29105"/>
    </ligand>
</feature>
<keyword evidence="3 5" id="KW-0863">Zinc-finger</keyword>
<feature type="domain" description="C2H2-type" evidence="8">
    <location>
        <begin position="1968"/>
        <end position="1996"/>
    </location>
</feature>
<dbReference type="FunFam" id="3.30.160.60:FF:000624">
    <property type="entry name" value="zinc finger protein 697"/>
    <property type="match status" value="2"/>
</dbReference>
<feature type="domain" description="C2H2-type" evidence="8">
    <location>
        <begin position="1720"/>
        <end position="1743"/>
    </location>
</feature>
<feature type="domain" description="C2H2-type" evidence="8">
    <location>
        <begin position="2831"/>
        <end position="2858"/>
    </location>
</feature>
<gene>
    <name evidence="10" type="ORF">HW555_003901</name>
</gene>
<feature type="domain" description="C2H2-type" evidence="8">
    <location>
        <begin position="1330"/>
        <end position="1358"/>
    </location>
</feature>
<feature type="domain" description="C2H2-type" evidence="8">
    <location>
        <begin position="2418"/>
        <end position="2445"/>
    </location>
</feature>
<evidence type="ECO:0000256" key="3">
    <source>
        <dbReference type="ARBA" id="ARBA00022771"/>
    </source>
</evidence>
<evidence type="ECO:0000313" key="11">
    <source>
        <dbReference type="Proteomes" id="UP000648187"/>
    </source>
</evidence>
<feature type="domain" description="C2H2-type" evidence="8">
    <location>
        <begin position="495"/>
        <end position="519"/>
    </location>
</feature>
<feature type="domain" description="C2H2-type" evidence="8">
    <location>
        <begin position="1818"/>
        <end position="1846"/>
    </location>
</feature>
<feature type="domain" description="C2H2-type" evidence="8">
    <location>
        <begin position="2028"/>
        <end position="2056"/>
    </location>
</feature>
<feature type="domain" description="C2H2-type" evidence="8">
    <location>
        <begin position="2446"/>
        <end position="2473"/>
    </location>
</feature>
<evidence type="ECO:0000256" key="4">
    <source>
        <dbReference type="ARBA" id="ARBA00022833"/>
    </source>
</evidence>
<feature type="compositionally biased region" description="Basic and acidic residues" evidence="7">
    <location>
        <begin position="169"/>
        <end position="179"/>
    </location>
</feature>
<dbReference type="PROSITE" id="PS00028">
    <property type="entry name" value="ZINC_FINGER_C2H2_1"/>
    <property type="match status" value="73"/>
</dbReference>
<dbReference type="SUPFAM" id="SSF57667">
    <property type="entry name" value="beta-beta-alpha zinc fingers"/>
    <property type="match status" value="29"/>
</dbReference>
<feature type="domain" description="C2H2-type" evidence="8">
    <location>
        <begin position="2389"/>
        <end position="2417"/>
    </location>
</feature>
<feature type="domain" description="C2H2-type" evidence="8">
    <location>
        <begin position="2745"/>
        <end position="2773"/>
    </location>
</feature>
<feature type="domain" description="C2H2-type" evidence="8">
    <location>
        <begin position="1575"/>
        <end position="1598"/>
    </location>
</feature>
<feature type="region of interest" description="Disordered" evidence="7">
    <location>
        <begin position="145"/>
        <end position="233"/>
    </location>
</feature>
<feature type="domain" description="C2H2-type" evidence="8">
    <location>
        <begin position="1302"/>
        <end position="1329"/>
    </location>
</feature>
<feature type="domain" description="C2H2-type" evidence="8">
    <location>
        <begin position="3064"/>
        <end position="3091"/>
    </location>
</feature>
<feature type="domain" description="C2H2-type" evidence="8">
    <location>
        <begin position="3180"/>
        <end position="3207"/>
    </location>
</feature>
<keyword evidence="2" id="KW-0677">Repeat</keyword>
<feature type="domain" description="C2H2-type" evidence="8">
    <location>
        <begin position="1428"/>
        <end position="1456"/>
    </location>
</feature>
<feature type="binding site" evidence="6">
    <location>
        <position position="54"/>
    </location>
    <ligand>
        <name>Zn(2+)</name>
        <dbReference type="ChEBI" id="CHEBI:29105"/>
    </ligand>
</feature>
<dbReference type="FunFam" id="3.30.160.60:FF:000100">
    <property type="entry name" value="Zinc finger 45-like"/>
    <property type="match status" value="2"/>
</dbReference>
<keyword evidence="1 6" id="KW-0479">Metal-binding</keyword>
<dbReference type="Pfam" id="PF00096">
    <property type="entry name" value="zf-C2H2"/>
    <property type="match status" value="11"/>
</dbReference>
<feature type="domain" description="C2H2-type" evidence="8">
    <location>
        <begin position="1133"/>
        <end position="1155"/>
    </location>
</feature>
<dbReference type="GO" id="GO:0005634">
    <property type="term" value="C:nucleus"/>
    <property type="evidence" value="ECO:0007669"/>
    <property type="project" value="InterPro"/>
</dbReference>
<feature type="domain" description="C2H2-type" evidence="8">
    <location>
        <begin position="3996"/>
        <end position="4024"/>
    </location>
</feature>
<feature type="domain" description="C2H2-type" evidence="8">
    <location>
        <begin position="2474"/>
        <end position="2502"/>
    </location>
</feature>
<feature type="domain" description="C2H2-type" evidence="8">
    <location>
        <begin position="2715"/>
        <end position="2743"/>
    </location>
</feature>
<accession>A0A835GP89</accession>
<feature type="domain" description="C2H2-type" evidence="8">
    <location>
        <begin position="3151"/>
        <end position="3179"/>
    </location>
</feature>
<dbReference type="PANTHER" id="PTHR24379:SF121">
    <property type="entry name" value="C2H2-TYPE DOMAIN-CONTAINING PROTEIN"/>
    <property type="match status" value="1"/>
</dbReference>
<feature type="domain" description="C2H2-type" evidence="8">
    <location>
        <begin position="1159"/>
        <end position="1181"/>
    </location>
</feature>
<feature type="domain" description="C2H2-type" evidence="8">
    <location>
        <begin position="2276"/>
        <end position="2298"/>
    </location>
</feature>
<evidence type="ECO:0000259" key="9">
    <source>
        <dbReference type="PROSITE" id="PS51915"/>
    </source>
</evidence>
<evidence type="ECO:0000256" key="6">
    <source>
        <dbReference type="PROSITE-ProRule" id="PRU01263"/>
    </source>
</evidence>
<comment type="caution">
    <text evidence="10">The sequence shown here is derived from an EMBL/GenBank/DDBJ whole genome shotgun (WGS) entry which is preliminary data.</text>
</comment>
<feature type="domain" description="C2H2-type" evidence="8">
    <location>
        <begin position="3786"/>
        <end position="3814"/>
    </location>
</feature>
<dbReference type="GO" id="GO:0048598">
    <property type="term" value="P:embryonic morphogenesis"/>
    <property type="evidence" value="ECO:0007669"/>
    <property type="project" value="UniProtKB-ARBA"/>
</dbReference>